<evidence type="ECO:0000256" key="2">
    <source>
        <dbReference type="ARBA" id="ARBA00008072"/>
    </source>
</evidence>
<sequence length="868" mass="92174">MHALRYALLAALLFAPTSPTPSPPLSATTIILDVDETLYHSPGLTRSLVDSIHAFSRAVSPAADPDALHREHGSTILGLSRLPCPPPAPGEPALLPSFYAGPSSPYSELPYHLLLPPLASRPSRPSGSNATGYSPSPPPPARLLRALAEHPLYDVHLASNSPLPHVLRVLGHLQLSSLARPDKIHCPSPSNNYTTKGEASFYAKLPRSPAAHLFDDSPSNFPPALEALPSLRPHLVAPSSPLSSLLPAALLNSSFAPSPSLYLRAKNAVDERAISRPLLSLFASRLPPSPAIADVGAGRLLMLELLLPLLPPNASYHAFESNAALLPEMRAVLAGLGFSPEAGDAREFTSTDWDVTVKLHLADYRHGAVPPPDAVVGCSFADLFPSPASLVSELLSSFKLGSRRSLLYFPLTFAGVTSCEPLAPRDGLVPSDAAAFRAYSAALEKQGHSMDVLALERAVAEAGGELVGREETPWDISRAGDPYMWSCMLHFLGTSCLLPLLEEGLDASGWLRRLEEKSSLYAFNRDLLWEFGASPEPPTPPAPRGVVFKGPREVALEPLPRSSPPAPRHVSIATSHSLVSSGTELKMFRGDFSTDAPLDSTLETFEAPPSYPFPYGYSSVGVVTAVGDGVPDHYLGRVAFSFSPHASHVSAPLSAVHLVPPGVSPLAATFLPAIETALSLVHDAQVKPGERVGVVGQGLIGLLVTAVLKKTTGARVTAVEMLRERQAMAIHLGADEVVGLGSGGVRGMDLDAAIDVTGVGAGLQTAIDATGKGGRVVIGSLFGEGEIGLRLGVDFHRSKKTLVVSQVSEIGEGMGGRWTKERRFGLCWELLRGLDVERLVDLRVGPEECQGVYERLDRGKSVCALFDW</sequence>
<feature type="chain" id="PRO_5045316456" description="Alcohol dehydrogenase-like C-terminal domain-containing protein" evidence="7">
    <location>
        <begin position="20"/>
        <end position="868"/>
    </location>
</feature>
<organism evidence="9 10">
    <name type="scientific">Tetraparma gracilis</name>
    <dbReference type="NCBI Taxonomy" id="2962635"/>
    <lineage>
        <taxon>Eukaryota</taxon>
        <taxon>Sar</taxon>
        <taxon>Stramenopiles</taxon>
        <taxon>Ochrophyta</taxon>
        <taxon>Bolidophyceae</taxon>
        <taxon>Parmales</taxon>
        <taxon>Triparmaceae</taxon>
        <taxon>Tetraparma</taxon>
    </lineage>
</organism>
<dbReference type="InterPro" id="IPR011032">
    <property type="entry name" value="GroES-like_sf"/>
</dbReference>
<dbReference type="Pfam" id="PF00107">
    <property type="entry name" value="ADH_zinc_N"/>
    <property type="match status" value="1"/>
</dbReference>
<dbReference type="Gene3D" id="3.40.50.720">
    <property type="entry name" value="NAD(P)-binding Rossmann-like Domain"/>
    <property type="match status" value="1"/>
</dbReference>
<accession>A0ABQ6NAY3</accession>
<dbReference type="Proteomes" id="UP001165060">
    <property type="component" value="Unassembled WGS sequence"/>
</dbReference>
<evidence type="ECO:0000256" key="4">
    <source>
        <dbReference type="ARBA" id="ARBA00022833"/>
    </source>
</evidence>
<keyword evidence="4" id="KW-0862">Zinc</keyword>
<dbReference type="InterPro" id="IPR013149">
    <property type="entry name" value="ADH-like_C"/>
</dbReference>
<protein>
    <recommendedName>
        <fullName evidence="8">Alcohol dehydrogenase-like C-terminal domain-containing protein</fullName>
    </recommendedName>
</protein>
<dbReference type="SUPFAM" id="SSF51735">
    <property type="entry name" value="NAD(P)-binding Rossmann-fold domains"/>
    <property type="match status" value="1"/>
</dbReference>
<feature type="signal peptide" evidence="7">
    <location>
        <begin position="1"/>
        <end position="19"/>
    </location>
</feature>
<dbReference type="InterPro" id="IPR036291">
    <property type="entry name" value="NAD(P)-bd_dom_sf"/>
</dbReference>
<dbReference type="SUPFAM" id="SSF53335">
    <property type="entry name" value="S-adenosyl-L-methionine-dependent methyltransferases"/>
    <property type="match status" value="1"/>
</dbReference>
<keyword evidence="10" id="KW-1185">Reference proteome</keyword>
<evidence type="ECO:0000256" key="6">
    <source>
        <dbReference type="SAM" id="MobiDB-lite"/>
    </source>
</evidence>
<comment type="similarity">
    <text evidence="2">Belongs to the zinc-containing alcohol dehydrogenase family.</text>
</comment>
<dbReference type="PANTHER" id="PTHR43350">
    <property type="entry name" value="NAD-DEPENDENT ALCOHOL DEHYDROGENASE"/>
    <property type="match status" value="1"/>
</dbReference>
<keyword evidence="3" id="KW-0479">Metal-binding</keyword>
<dbReference type="SUPFAM" id="SSF50129">
    <property type="entry name" value="GroES-like"/>
    <property type="match status" value="1"/>
</dbReference>
<dbReference type="CDD" id="cd08255">
    <property type="entry name" value="2-desacetyl-2-hydroxyethyl_bacteriochlorophyllide_like"/>
    <property type="match status" value="1"/>
</dbReference>
<dbReference type="EMBL" id="BRYB01006641">
    <property type="protein sequence ID" value="GMI53987.1"/>
    <property type="molecule type" value="Genomic_DNA"/>
</dbReference>
<reference evidence="9 10" key="1">
    <citation type="journal article" date="2023" name="Commun. Biol.">
        <title>Genome analysis of Parmales, the sister group of diatoms, reveals the evolutionary specialization of diatoms from phago-mixotrophs to photoautotrophs.</title>
        <authorList>
            <person name="Ban H."/>
            <person name="Sato S."/>
            <person name="Yoshikawa S."/>
            <person name="Yamada K."/>
            <person name="Nakamura Y."/>
            <person name="Ichinomiya M."/>
            <person name="Sato N."/>
            <person name="Blanc-Mathieu R."/>
            <person name="Endo H."/>
            <person name="Kuwata A."/>
            <person name="Ogata H."/>
        </authorList>
    </citation>
    <scope>NUCLEOTIDE SEQUENCE [LARGE SCALE GENOMIC DNA]</scope>
</reference>
<evidence type="ECO:0000256" key="1">
    <source>
        <dbReference type="ARBA" id="ARBA00001947"/>
    </source>
</evidence>
<evidence type="ECO:0000259" key="8">
    <source>
        <dbReference type="Pfam" id="PF00107"/>
    </source>
</evidence>
<name>A0ABQ6NAY3_9STRA</name>
<comment type="caution">
    <text evidence="9">The sequence shown here is derived from an EMBL/GenBank/DDBJ whole genome shotgun (WGS) entry which is preliminary data.</text>
</comment>
<dbReference type="Gene3D" id="3.90.180.10">
    <property type="entry name" value="Medium-chain alcohol dehydrogenases, catalytic domain"/>
    <property type="match status" value="2"/>
</dbReference>
<feature type="region of interest" description="Disordered" evidence="6">
    <location>
        <begin position="117"/>
        <end position="139"/>
    </location>
</feature>
<keyword evidence="7" id="KW-0732">Signal</keyword>
<evidence type="ECO:0000313" key="9">
    <source>
        <dbReference type="EMBL" id="GMI53987.1"/>
    </source>
</evidence>
<evidence type="ECO:0000256" key="3">
    <source>
        <dbReference type="ARBA" id="ARBA00022723"/>
    </source>
</evidence>
<gene>
    <name evidence="9" type="ORF">TeGR_g3707</name>
</gene>
<feature type="compositionally biased region" description="Low complexity" evidence="6">
    <location>
        <begin position="117"/>
        <end position="128"/>
    </location>
</feature>
<feature type="domain" description="Alcohol dehydrogenase-like C-terminal" evidence="8">
    <location>
        <begin position="700"/>
        <end position="793"/>
    </location>
</feature>
<evidence type="ECO:0000256" key="5">
    <source>
        <dbReference type="ARBA" id="ARBA00023002"/>
    </source>
</evidence>
<keyword evidence="5" id="KW-0560">Oxidoreductase</keyword>
<comment type="cofactor">
    <cofactor evidence="1">
        <name>Zn(2+)</name>
        <dbReference type="ChEBI" id="CHEBI:29105"/>
    </cofactor>
</comment>
<evidence type="ECO:0000256" key="7">
    <source>
        <dbReference type="SAM" id="SignalP"/>
    </source>
</evidence>
<dbReference type="PANTHER" id="PTHR43350:SF19">
    <property type="entry name" value="D-GULOSIDE 3-DEHYDROGENASE"/>
    <property type="match status" value="1"/>
</dbReference>
<dbReference type="InterPro" id="IPR029063">
    <property type="entry name" value="SAM-dependent_MTases_sf"/>
</dbReference>
<evidence type="ECO:0000313" key="10">
    <source>
        <dbReference type="Proteomes" id="UP001165060"/>
    </source>
</evidence>
<proteinExistence type="inferred from homology"/>